<proteinExistence type="predicted"/>
<dbReference type="Pfam" id="PF13091">
    <property type="entry name" value="PLDc_2"/>
    <property type="match status" value="2"/>
</dbReference>
<evidence type="ECO:0000313" key="15">
    <source>
        <dbReference type="EMBL" id="TYR19469.1"/>
    </source>
</evidence>
<name>A0A5D4FW20_9CORY</name>
<dbReference type="NCBIfam" id="TIGR04265">
    <property type="entry name" value="bac_cardiolipin"/>
    <property type="match status" value="1"/>
</dbReference>
<dbReference type="InterPro" id="IPR001736">
    <property type="entry name" value="PLipase_D/transphosphatidylase"/>
</dbReference>
<accession>A0A5D4FW20</accession>
<keyword evidence="2" id="KW-1003">Cell membrane</keyword>
<feature type="domain" description="PLD phosphodiesterase" evidence="14">
    <location>
        <begin position="229"/>
        <end position="256"/>
    </location>
</feature>
<dbReference type="InterPro" id="IPR022924">
    <property type="entry name" value="Cardiolipin_synthase"/>
</dbReference>
<keyword evidence="4" id="KW-0808">Transferase</keyword>
<keyword evidence="8" id="KW-0443">Lipid metabolism</keyword>
<dbReference type="GO" id="GO:0005886">
    <property type="term" value="C:plasma membrane"/>
    <property type="evidence" value="ECO:0007669"/>
    <property type="project" value="UniProtKB-SubCell"/>
</dbReference>
<dbReference type="RefSeq" id="WP_148811253.1">
    <property type="nucleotide sequence ID" value="NZ_VSZI01000001.1"/>
</dbReference>
<evidence type="ECO:0000259" key="14">
    <source>
        <dbReference type="PROSITE" id="PS50035"/>
    </source>
</evidence>
<evidence type="ECO:0000256" key="10">
    <source>
        <dbReference type="ARBA" id="ARBA00023209"/>
    </source>
</evidence>
<keyword evidence="9 13" id="KW-0472">Membrane</keyword>
<keyword evidence="10" id="KW-0594">Phospholipid biosynthesis</keyword>
<evidence type="ECO:0000256" key="5">
    <source>
        <dbReference type="ARBA" id="ARBA00022692"/>
    </source>
</evidence>
<evidence type="ECO:0000256" key="1">
    <source>
        <dbReference type="ARBA" id="ARBA00004651"/>
    </source>
</evidence>
<evidence type="ECO:0000256" key="2">
    <source>
        <dbReference type="ARBA" id="ARBA00022475"/>
    </source>
</evidence>
<evidence type="ECO:0000256" key="4">
    <source>
        <dbReference type="ARBA" id="ARBA00022679"/>
    </source>
</evidence>
<evidence type="ECO:0000256" key="8">
    <source>
        <dbReference type="ARBA" id="ARBA00023098"/>
    </source>
</evidence>
<comment type="caution">
    <text evidence="15">The sequence shown here is derived from an EMBL/GenBank/DDBJ whole genome shotgun (WGS) entry which is preliminary data.</text>
</comment>
<evidence type="ECO:0000256" key="9">
    <source>
        <dbReference type="ARBA" id="ARBA00023136"/>
    </source>
</evidence>
<dbReference type="GO" id="GO:0008808">
    <property type="term" value="F:cardiolipin synthase activity"/>
    <property type="evidence" value="ECO:0007669"/>
    <property type="project" value="UniProtKB-UniRule"/>
</dbReference>
<evidence type="ECO:0000256" key="3">
    <source>
        <dbReference type="ARBA" id="ARBA00022516"/>
    </source>
</evidence>
<dbReference type="EMBL" id="VSZI01000001">
    <property type="protein sequence ID" value="TYR19469.1"/>
    <property type="molecule type" value="Genomic_DNA"/>
</dbReference>
<reference evidence="15 16" key="1">
    <citation type="submission" date="2019-08" db="EMBL/GenBank/DDBJ databases">
        <title>Draft genome of C. urealyticum strain VH4248.</title>
        <authorList>
            <person name="Navas J."/>
        </authorList>
    </citation>
    <scope>NUCLEOTIDE SEQUENCE [LARGE SCALE GENOMIC DNA]</scope>
    <source>
        <strain evidence="15 16">VH4248</strain>
    </source>
</reference>
<evidence type="ECO:0000256" key="11">
    <source>
        <dbReference type="ARBA" id="ARBA00023264"/>
    </source>
</evidence>
<feature type="domain" description="PLD phosphodiesterase" evidence="14">
    <location>
        <begin position="416"/>
        <end position="443"/>
    </location>
</feature>
<dbReference type="PANTHER" id="PTHR21248">
    <property type="entry name" value="CARDIOLIPIN SYNTHASE"/>
    <property type="match status" value="1"/>
</dbReference>
<feature type="transmembrane region" description="Helical" evidence="13">
    <location>
        <begin position="51"/>
        <end position="74"/>
    </location>
</feature>
<evidence type="ECO:0000256" key="13">
    <source>
        <dbReference type="SAM" id="Phobius"/>
    </source>
</evidence>
<organism evidence="15 16">
    <name type="scientific">Corynebacterium urealyticum</name>
    <dbReference type="NCBI Taxonomy" id="43771"/>
    <lineage>
        <taxon>Bacteria</taxon>
        <taxon>Bacillati</taxon>
        <taxon>Actinomycetota</taxon>
        <taxon>Actinomycetes</taxon>
        <taxon>Mycobacteriales</taxon>
        <taxon>Corynebacteriaceae</taxon>
        <taxon>Corynebacterium</taxon>
    </lineage>
</organism>
<evidence type="ECO:0000256" key="12">
    <source>
        <dbReference type="NCBIfam" id="TIGR04265"/>
    </source>
</evidence>
<keyword evidence="3" id="KW-0444">Lipid biosynthesis</keyword>
<dbReference type="InterPro" id="IPR027379">
    <property type="entry name" value="CLS_N"/>
</dbReference>
<comment type="subcellular location">
    <subcellularLocation>
        <location evidence="1">Cell membrane</location>
        <topology evidence="1">Multi-pass membrane protein</topology>
    </subcellularLocation>
</comment>
<dbReference type="PROSITE" id="PS50035">
    <property type="entry name" value="PLD"/>
    <property type="match status" value="2"/>
</dbReference>
<keyword evidence="5 13" id="KW-0812">Transmembrane</keyword>
<dbReference type="GO" id="GO:0032049">
    <property type="term" value="P:cardiolipin biosynthetic process"/>
    <property type="evidence" value="ECO:0007669"/>
    <property type="project" value="UniProtKB-UniRule"/>
</dbReference>
<dbReference type="PANTHER" id="PTHR21248:SF22">
    <property type="entry name" value="PHOSPHOLIPASE D"/>
    <property type="match status" value="1"/>
</dbReference>
<dbReference type="InterPro" id="IPR025202">
    <property type="entry name" value="PLD-like_dom"/>
</dbReference>
<dbReference type="EC" id="2.7.8.-" evidence="12"/>
<dbReference type="Proteomes" id="UP000324726">
    <property type="component" value="Unassembled WGS sequence"/>
</dbReference>
<dbReference type="SUPFAM" id="SSF56024">
    <property type="entry name" value="Phospholipase D/nuclease"/>
    <property type="match status" value="2"/>
</dbReference>
<keyword evidence="11" id="KW-1208">Phospholipid metabolism</keyword>
<dbReference type="Pfam" id="PF13396">
    <property type="entry name" value="PLDc_N"/>
    <property type="match status" value="1"/>
</dbReference>
<dbReference type="AlphaFoldDB" id="A0A5D4FW20"/>
<gene>
    <name evidence="15" type="primary">cls</name>
    <name evidence="15" type="ORF">FYJ87_00060</name>
</gene>
<keyword evidence="7 13" id="KW-1133">Transmembrane helix</keyword>
<dbReference type="SMART" id="SM00155">
    <property type="entry name" value="PLDc"/>
    <property type="match status" value="2"/>
</dbReference>
<keyword evidence="6" id="KW-0677">Repeat</keyword>
<protein>
    <recommendedName>
        <fullName evidence="12">Cardiolipin synthase</fullName>
        <ecNumber evidence="12">2.7.8.-</ecNumber>
    </recommendedName>
</protein>
<dbReference type="Gene3D" id="3.30.870.10">
    <property type="entry name" value="Endonuclease Chain A"/>
    <property type="match status" value="2"/>
</dbReference>
<evidence type="ECO:0000256" key="6">
    <source>
        <dbReference type="ARBA" id="ARBA00022737"/>
    </source>
</evidence>
<feature type="transmembrane region" description="Helical" evidence="13">
    <location>
        <begin position="20"/>
        <end position="39"/>
    </location>
</feature>
<evidence type="ECO:0000256" key="7">
    <source>
        <dbReference type="ARBA" id="ARBA00022989"/>
    </source>
</evidence>
<evidence type="ECO:0000313" key="16">
    <source>
        <dbReference type="Proteomes" id="UP000324726"/>
    </source>
</evidence>
<sequence>MWWLEPVDMAVGVVDQLEWYHFLIVGLDYVLKFVALGWVPQKRRPSSAMAWLLAIFLIPFIGILLFLMIGSPVVNRRRHKIQVQANALIRDMSSGEPDVPEGLDVTEEQLSMVQLNRELTAMPAVGGTLRKLYSDYAESIREIANAIDEAQHYVNVEIYIMAWDETTDPFFQALARAADRGVKVRLMYDHVGSMKYPESHLLGRKLDRLGIEWYAMLPLKPWRWKFRRPDLRNHRKLVIIDGERAFMGSQNMIDASYLNSGNLKLGRQWVDIMGEFTGPIVSIINSVFAVDWYSESGETLDLIDPSVHAEQLATAKKDTGAELMQLVPSGPGFTTEPNLRLFVSMAHHAKESLQIVSPYFIPDESLLEAVTTAAYRGVKVSLYVSEESDQMMVGHAQASYYEELMESGVEIYQYPAPAVLHTKCAIADGEVAVMGSSNMDMRSFGLNYEITLMTFEGAVMDSLQEIIDAYREASLHLDLKEWKNRPWYKQYLDNVFRLTSALQ</sequence>